<dbReference type="GO" id="GO:0003684">
    <property type="term" value="F:damaged DNA binding"/>
    <property type="evidence" value="ECO:0007669"/>
    <property type="project" value="UniProtKB-UniRule"/>
</dbReference>
<keyword evidence="7 9" id="KW-0234">DNA repair</keyword>
<dbReference type="Proteomes" id="UP000031258">
    <property type="component" value="Unassembled WGS sequence"/>
</dbReference>
<dbReference type="InterPro" id="IPR027417">
    <property type="entry name" value="P-loop_NTPase"/>
</dbReference>
<comment type="function">
    <text evidence="8 9">This protein is involved in the repair of mismatches in DNA. It is possible that it carries out the mismatch recognition step. This protein has a weak ATPase activity.</text>
</comment>
<dbReference type="CDD" id="cd03284">
    <property type="entry name" value="ABC_MutS1"/>
    <property type="match status" value="1"/>
</dbReference>
<evidence type="ECO:0000256" key="10">
    <source>
        <dbReference type="RuleBase" id="RU003756"/>
    </source>
</evidence>
<comment type="caution">
    <text evidence="13">The sequence shown here is derived from an EMBL/GenBank/DDBJ whole genome shotgun (WGS) entry which is preliminary data.</text>
</comment>
<dbReference type="InterPro" id="IPR017261">
    <property type="entry name" value="DNA_mismatch_repair_MutS/MSH"/>
</dbReference>
<dbReference type="SMART" id="SM00533">
    <property type="entry name" value="MUTSd"/>
    <property type="match status" value="1"/>
</dbReference>
<feature type="domain" description="DNA mismatch repair proteins mutS family" evidence="12">
    <location>
        <begin position="713"/>
        <end position="729"/>
    </location>
</feature>
<dbReference type="RefSeq" id="WP_053332684.1">
    <property type="nucleotide sequence ID" value="NZ_JSWE01000146.1"/>
</dbReference>
<dbReference type="AlphaFoldDB" id="A0A0C1QKX4"/>
<dbReference type="InterPro" id="IPR016151">
    <property type="entry name" value="DNA_mismatch_repair_MutS_N"/>
</dbReference>
<dbReference type="Gene3D" id="6.10.140.430">
    <property type="match status" value="1"/>
</dbReference>
<feature type="coiled-coil region" evidence="11">
    <location>
        <begin position="524"/>
        <end position="551"/>
    </location>
</feature>
<dbReference type="GO" id="GO:0006298">
    <property type="term" value="P:mismatch repair"/>
    <property type="evidence" value="ECO:0007669"/>
    <property type="project" value="UniProtKB-UniRule"/>
</dbReference>
<dbReference type="PANTHER" id="PTHR11361:SF34">
    <property type="entry name" value="DNA MISMATCH REPAIR PROTEIN MSH1, MITOCHONDRIAL"/>
    <property type="match status" value="1"/>
</dbReference>
<evidence type="ECO:0000313" key="14">
    <source>
        <dbReference type="Proteomes" id="UP000031258"/>
    </source>
</evidence>
<dbReference type="NCBIfam" id="TIGR01070">
    <property type="entry name" value="mutS1"/>
    <property type="match status" value="1"/>
</dbReference>
<evidence type="ECO:0000256" key="2">
    <source>
        <dbReference type="ARBA" id="ARBA00021982"/>
    </source>
</evidence>
<comment type="similarity">
    <text evidence="1 9 10">Belongs to the DNA mismatch repair MutS family.</text>
</comment>
<evidence type="ECO:0000256" key="3">
    <source>
        <dbReference type="ARBA" id="ARBA00022741"/>
    </source>
</evidence>
<evidence type="ECO:0000256" key="8">
    <source>
        <dbReference type="ARBA" id="ARBA00024647"/>
    </source>
</evidence>
<dbReference type="GO" id="GO:0140664">
    <property type="term" value="F:ATP-dependent DNA damage sensor activity"/>
    <property type="evidence" value="ECO:0007669"/>
    <property type="project" value="InterPro"/>
</dbReference>
<dbReference type="PANTHER" id="PTHR11361">
    <property type="entry name" value="DNA MISMATCH REPAIR PROTEIN MUTS FAMILY MEMBER"/>
    <property type="match status" value="1"/>
</dbReference>
<keyword evidence="4 9" id="KW-0227">DNA damage</keyword>
<dbReference type="Pfam" id="PF01624">
    <property type="entry name" value="MutS_I"/>
    <property type="match status" value="1"/>
</dbReference>
<dbReference type="SUPFAM" id="SSF48334">
    <property type="entry name" value="DNA repair protein MutS, domain III"/>
    <property type="match status" value="1"/>
</dbReference>
<sequence>MIASSTQPSDLLSDSIKTAITPMMQQYLNVKAMHEDYLLFYRMGDFYELFFNDAVVAADILNITLTKRGRHKGEDIPMCGVPSHAYDYYLEKLIKAGFKVAICEQLETPEEAKKRGYKEVVKREVVRIITPGTIIEESLLESKQTNYLCSIAVIDKIIALAWIDITTGEFYISTTNGFSLASDLARLSPSEIILPEKLFQGERMKQVLQEYNKNISVRANNIFDYTRSENRLKQFFNLTSLEGLDNYNKAEITSAGALIEYIEHTQKSALPKINRPKKIDSKHFMLIDRATRRNLEIEKDIKGQKKNSLLSVIDKTLTSLGGRLLSTQLSAPMCDQSSINRRLDNVECFIKQSSLRTKARELLKAFPDIERALSRIFAKRTSPRDLGIIRDGLDIALLIAETLTFSSEYLSEEIKQNLNYLGNFGNLLEKLKSALKIELPLNIKEGNFIRQGYHLKLDELRDIKINANSSLIKLKEKYQLLSGIPTLKISHNNILGYFIEITPSNLKKMPEDLFIHRQTLGNSIRYTTEELKQLESDIKLCEERFYGLEQEIFAELINGVTSYSDNIALLSQAISVIDVSSSLATLAVEMEYVRPLVDSSKSFEIIEGRHPVVEKYLKSKFIPNDCIQNEEQNLWLITGPNMAGKSTFLRQNALICILAQIGSFVPAKSAHIGIVDKLFSRIGSGDDISRGQSTFLVEMVETASILNNATPDSFVILDELGRGTSTYDGLSIAWSVIENIHNEIKCRTLFATHYHELTELEQHLKHLRCYTMKVTEWEEKIIFMHEVIRGKADRSYGIHVAEIAGVPLSVIERANLILTQLELKNSGSSAPSSIPAASPSVKPKNDKLELKLKEIDIDALAPREALDILYELKNMVK</sequence>
<gene>
    <name evidence="13" type="primary">mutS_2</name>
    <name evidence="9" type="synonym">mutS</name>
    <name evidence="13" type="ORF">NF27_FX00390</name>
</gene>
<dbReference type="InterPro" id="IPR005748">
    <property type="entry name" value="DNA_mismatch_repair_MutS"/>
</dbReference>
<dbReference type="SUPFAM" id="SSF52540">
    <property type="entry name" value="P-loop containing nucleoside triphosphate hydrolases"/>
    <property type="match status" value="1"/>
</dbReference>
<evidence type="ECO:0000256" key="6">
    <source>
        <dbReference type="ARBA" id="ARBA00023125"/>
    </source>
</evidence>
<keyword evidence="6 9" id="KW-0238">DNA-binding</keyword>
<name>A0A0C1QKX4_9RICK</name>
<dbReference type="Gene3D" id="3.40.1170.10">
    <property type="entry name" value="DNA repair protein MutS, domain I"/>
    <property type="match status" value="1"/>
</dbReference>
<organism evidence="13 14">
    <name type="scientific">Candidatus Jidaibacter acanthamoebae</name>
    <dbReference type="NCBI Taxonomy" id="86105"/>
    <lineage>
        <taxon>Bacteria</taxon>
        <taxon>Pseudomonadati</taxon>
        <taxon>Pseudomonadota</taxon>
        <taxon>Alphaproteobacteria</taxon>
        <taxon>Rickettsiales</taxon>
        <taxon>Candidatus Midichloriaceae</taxon>
        <taxon>Candidatus Jidaibacter</taxon>
    </lineage>
</organism>
<dbReference type="PIRSF" id="PIRSF037677">
    <property type="entry name" value="DNA_mis_repair_Msh6"/>
    <property type="match status" value="1"/>
</dbReference>
<evidence type="ECO:0000256" key="7">
    <source>
        <dbReference type="ARBA" id="ARBA00023204"/>
    </source>
</evidence>
<proteinExistence type="inferred from homology"/>
<dbReference type="FunFam" id="3.40.50.300:FF:000870">
    <property type="entry name" value="MutS protein homolog 4"/>
    <property type="match status" value="1"/>
</dbReference>
<dbReference type="GO" id="GO:0030983">
    <property type="term" value="F:mismatched DNA binding"/>
    <property type="evidence" value="ECO:0007669"/>
    <property type="project" value="InterPro"/>
</dbReference>
<dbReference type="InterPro" id="IPR007695">
    <property type="entry name" value="DNA_mismatch_repair_MutS-lik_N"/>
</dbReference>
<dbReference type="STRING" id="86105.NF27_FX00390"/>
<dbReference type="InterPro" id="IPR007861">
    <property type="entry name" value="DNA_mismatch_repair_MutS_clamp"/>
</dbReference>
<dbReference type="PROSITE" id="PS00486">
    <property type="entry name" value="DNA_MISMATCH_REPAIR_2"/>
    <property type="match status" value="1"/>
</dbReference>
<dbReference type="NCBIfam" id="NF003810">
    <property type="entry name" value="PRK05399.1"/>
    <property type="match status" value="1"/>
</dbReference>
<dbReference type="EMBL" id="JSWE01000146">
    <property type="protein sequence ID" value="KIE04778.1"/>
    <property type="molecule type" value="Genomic_DNA"/>
</dbReference>
<evidence type="ECO:0000256" key="9">
    <source>
        <dbReference type="HAMAP-Rule" id="MF_00096"/>
    </source>
</evidence>
<evidence type="ECO:0000256" key="4">
    <source>
        <dbReference type="ARBA" id="ARBA00022763"/>
    </source>
</evidence>
<dbReference type="SUPFAM" id="SSF53150">
    <property type="entry name" value="DNA repair protein MutS, domain II"/>
    <property type="match status" value="1"/>
</dbReference>
<dbReference type="Pfam" id="PF00488">
    <property type="entry name" value="MutS_V"/>
    <property type="match status" value="1"/>
</dbReference>
<keyword evidence="11" id="KW-0175">Coiled coil</keyword>
<accession>A0A0C1QKX4</accession>
<dbReference type="InterPro" id="IPR000432">
    <property type="entry name" value="DNA_mismatch_repair_MutS_C"/>
</dbReference>
<evidence type="ECO:0000259" key="12">
    <source>
        <dbReference type="PROSITE" id="PS00486"/>
    </source>
</evidence>
<reference evidence="13 14" key="1">
    <citation type="submission" date="2014-11" db="EMBL/GenBank/DDBJ databases">
        <title>A Rickettsiales Symbiont of Amoebae With Ancient Features.</title>
        <authorList>
            <person name="Schulz F."/>
            <person name="Martijn J."/>
            <person name="Wascher F."/>
            <person name="Kostanjsek R."/>
            <person name="Ettema T.J."/>
            <person name="Horn M."/>
        </authorList>
    </citation>
    <scope>NUCLEOTIDE SEQUENCE [LARGE SCALE GENOMIC DNA]</scope>
    <source>
        <strain evidence="13 14">UWC36</strain>
    </source>
</reference>
<keyword evidence="3 9" id="KW-0547">Nucleotide-binding</keyword>
<dbReference type="Gene3D" id="1.10.1420.10">
    <property type="match status" value="2"/>
</dbReference>
<evidence type="ECO:0000256" key="5">
    <source>
        <dbReference type="ARBA" id="ARBA00022840"/>
    </source>
</evidence>
<dbReference type="FunFam" id="3.40.1170.10:FF:000001">
    <property type="entry name" value="DNA mismatch repair protein MutS"/>
    <property type="match status" value="1"/>
</dbReference>
<dbReference type="SMART" id="SM00534">
    <property type="entry name" value="MUTSac"/>
    <property type="match status" value="1"/>
</dbReference>
<protein>
    <recommendedName>
        <fullName evidence="2 9">DNA mismatch repair protein MutS</fullName>
    </recommendedName>
</protein>
<dbReference type="InterPro" id="IPR007696">
    <property type="entry name" value="DNA_mismatch_repair_MutS_core"/>
</dbReference>
<dbReference type="GO" id="GO:0005524">
    <property type="term" value="F:ATP binding"/>
    <property type="evidence" value="ECO:0007669"/>
    <property type="project" value="UniProtKB-UniRule"/>
</dbReference>
<dbReference type="InterPro" id="IPR036187">
    <property type="entry name" value="DNA_mismatch_repair_MutS_sf"/>
</dbReference>
<dbReference type="SUPFAM" id="SSF55271">
    <property type="entry name" value="DNA repair protein MutS, domain I"/>
    <property type="match status" value="1"/>
</dbReference>
<keyword evidence="5 9" id="KW-0067">ATP-binding</keyword>
<dbReference type="HAMAP" id="MF_00096">
    <property type="entry name" value="MutS"/>
    <property type="match status" value="1"/>
</dbReference>
<dbReference type="InterPro" id="IPR007860">
    <property type="entry name" value="DNA_mmatch_repair_MutS_con_dom"/>
</dbReference>
<dbReference type="Pfam" id="PF05188">
    <property type="entry name" value="MutS_II"/>
    <property type="match status" value="1"/>
</dbReference>
<evidence type="ECO:0000313" key="13">
    <source>
        <dbReference type="EMBL" id="KIE04778.1"/>
    </source>
</evidence>
<dbReference type="InterPro" id="IPR036678">
    <property type="entry name" value="MutS_con_dom_sf"/>
</dbReference>
<dbReference type="InterPro" id="IPR045076">
    <property type="entry name" value="MutS"/>
</dbReference>
<dbReference type="Gene3D" id="3.30.420.110">
    <property type="entry name" value="MutS, connector domain"/>
    <property type="match status" value="1"/>
</dbReference>
<evidence type="ECO:0000256" key="11">
    <source>
        <dbReference type="SAM" id="Coils"/>
    </source>
</evidence>
<dbReference type="Pfam" id="PF05192">
    <property type="entry name" value="MutS_III"/>
    <property type="match status" value="1"/>
</dbReference>
<dbReference type="Gene3D" id="3.40.50.300">
    <property type="entry name" value="P-loop containing nucleotide triphosphate hydrolases"/>
    <property type="match status" value="1"/>
</dbReference>
<dbReference type="PATRIC" id="fig|86105.3.peg.1457"/>
<dbReference type="OrthoDB" id="9802448at2"/>
<keyword evidence="14" id="KW-1185">Reference proteome</keyword>
<evidence type="ECO:0000256" key="1">
    <source>
        <dbReference type="ARBA" id="ARBA00006271"/>
    </source>
</evidence>
<dbReference type="Pfam" id="PF05190">
    <property type="entry name" value="MutS_IV"/>
    <property type="match status" value="1"/>
</dbReference>
<feature type="binding site" evidence="9">
    <location>
        <begin position="639"/>
        <end position="646"/>
    </location>
    <ligand>
        <name>ATP</name>
        <dbReference type="ChEBI" id="CHEBI:30616"/>
    </ligand>
</feature>